<evidence type="ECO:0000256" key="2">
    <source>
        <dbReference type="ARBA" id="ARBA00023157"/>
    </source>
</evidence>
<dbReference type="Gene3D" id="1.25.10.20">
    <property type="entry name" value="Vitellinogen, superhelical"/>
    <property type="match status" value="1"/>
</dbReference>
<reference evidence="7" key="1">
    <citation type="submission" date="2025-08" db="UniProtKB">
        <authorList>
            <consortium name="RefSeq"/>
        </authorList>
    </citation>
    <scope>IDENTIFICATION</scope>
    <source>
        <tissue evidence="7">Whole sample</tissue>
    </source>
</reference>
<dbReference type="GO" id="GO:0005319">
    <property type="term" value="F:lipid transporter activity"/>
    <property type="evidence" value="ECO:0007669"/>
    <property type="project" value="InterPro"/>
</dbReference>
<evidence type="ECO:0000256" key="3">
    <source>
        <dbReference type="ARBA" id="ARBA00023180"/>
    </source>
</evidence>
<dbReference type="InterPro" id="IPR050733">
    <property type="entry name" value="Vitellogenin/Apolipophorin"/>
</dbReference>
<evidence type="ECO:0000259" key="5">
    <source>
        <dbReference type="Pfam" id="PF01347"/>
    </source>
</evidence>
<dbReference type="InterPro" id="IPR011030">
    <property type="entry name" value="Lipovitellin_superhlx_dom"/>
</dbReference>
<dbReference type="PANTHER" id="PTHR23345:SF15">
    <property type="entry name" value="VITELLOGENIN 1-RELATED"/>
    <property type="match status" value="1"/>
</dbReference>
<sequence length="545" mass="62301">MDGCMSVLFLLSLLFVGLTAERRFIDFQPGYEYVYSFSGYTDVKELGKFLVNAKVGYTNIGQRSEGQELLLKVHHFIFSSAKDSNIRGAELDYSKWFSFIISGNGRVVQVFHTVGEDAEVVATKKGFAALFASRLHDKDEVPGLVKDDIFTYNVTENGQEGEHNATYTVSKSDTGLKFQKIRHKHPVSNARATYLKNLYYHDSLKTLHKIEISEDFKSPKSPPGFDPYFGMRKVPSANDIGITATPEMSYTSQTELTFLVREQMKERWKRPVISLVSDGLEIRQIEEKLEMYKNFSKVKEDMYGNITCLLHHKDATIFGKCFQNLVRILKQLSPDNLSKVAEQHFINYNKQTELGKEVSGYILDAFGVIGSKATQNLMALKIIRTRNPSEDLIKRMAIHIIAKAEAPSELLLRSLEGVVFRAERNPELFYKGEVHSRLVLTLGSVCQKLKRQGQVERAQRIINRLHDQLGVHDPWKYRMKRSLMTEEQQTLYDQGRVLVLEALGNAGLDHSYHYIVSHINSTNSPWVKRAACHALRKYEQKQARK</sequence>
<dbReference type="AlphaFoldDB" id="A0A8B8E8Q5"/>
<dbReference type="OrthoDB" id="6101231at2759"/>
<dbReference type="KEGG" id="cvn:111132336"/>
<accession>A0A8B8E8Q5</accession>
<dbReference type="GeneID" id="111132336"/>
<feature type="chain" id="PRO_5034638145" evidence="4">
    <location>
        <begin position="21"/>
        <end position="545"/>
    </location>
</feature>
<gene>
    <name evidence="7" type="primary">LOC111132336</name>
</gene>
<feature type="domain" description="Vitellogenin" evidence="5">
    <location>
        <begin position="322"/>
        <end position="543"/>
    </location>
</feature>
<evidence type="ECO:0000256" key="4">
    <source>
        <dbReference type="SAM" id="SignalP"/>
    </source>
</evidence>
<keyword evidence="3" id="KW-0325">Glycoprotein</keyword>
<dbReference type="Proteomes" id="UP000694844">
    <property type="component" value="Chromosome 5"/>
</dbReference>
<keyword evidence="6" id="KW-1185">Reference proteome</keyword>
<keyword evidence="4" id="KW-0732">Signal</keyword>
<dbReference type="InterPro" id="IPR015816">
    <property type="entry name" value="Vitellinogen_b-sht_N"/>
</dbReference>
<dbReference type="InterPro" id="IPR001747">
    <property type="entry name" value="Vitellogenin_N"/>
</dbReference>
<evidence type="ECO:0000313" key="7">
    <source>
        <dbReference type="RefSeq" id="XP_022335846.1"/>
    </source>
</evidence>
<feature type="signal peptide" evidence="4">
    <location>
        <begin position="1"/>
        <end position="20"/>
    </location>
</feature>
<dbReference type="PANTHER" id="PTHR23345">
    <property type="entry name" value="VITELLOGENIN-RELATED"/>
    <property type="match status" value="1"/>
</dbReference>
<dbReference type="Gene3D" id="2.30.230.10">
    <property type="entry name" value="Lipovitellin, beta-sheet shell regions, chain A"/>
    <property type="match status" value="1"/>
</dbReference>
<evidence type="ECO:0000256" key="1">
    <source>
        <dbReference type="ARBA" id="ARBA00022761"/>
    </source>
</evidence>
<dbReference type="SUPFAM" id="SSF48431">
    <property type="entry name" value="Lipovitellin-phosvitin complex, superhelical domain"/>
    <property type="match status" value="1"/>
</dbReference>
<dbReference type="Pfam" id="PF01347">
    <property type="entry name" value="Vitellogenin_N"/>
    <property type="match status" value="1"/>
</dbReference>
<name>A0A8B8E8Q5_CRAVI</name>
<keyword evidence="2" id="KW-1015">Disulfide bond</keyword>
<evidence type="ECO:0000313" key="6">
    <source>
        <dbReference type="Proteomes" id="UP000694844"/>
    </source>
</evidence>
<proteinExistence type="predicted"/>
<dbReference type="RefSeq" id="XP_022335846.1">
    <property type="nucleotide sequence ID" value="XM_022480138.1"/>
</dbReference>
<keyword evidence="1" id="KW-0758">Storage protein</keyword>
<organism evidence="6 7">
    <name type="scientific">Crassostrea virginica</name>
    <name type="common">Eastern oyster</name>
    <dbReference type="NCBI Taxonomy" id="6565"/>
    <lineage>
        <taxon>Eukaryota</taxon>
        <taxon>Metazoa</taxon>
        <taxon>Spiralia</taxon>
        <taxon>Lophotrochozoa</taxon>
        <taxon>Mollusca</taxon>
        <taxon>Bivalvia</taxon>
        <taxon>Autobranchia</taxon>
        <taxon>Pteriomorphia</taxon>
        <taxon>Ostreida</taxon>
        <taxon>Ostreoidea</taxon>
        <taxon>Ostreidae</taxon>
        <taxon>Crassostrea</taxon>
    </lineage>
</organism>
<protein>
    <submittedName>
        <fullName evidence="7">Uncharacterized protein LOC111132336</fullName>
    </submittedName>
</protein>